<dbReference type="HOGENOM" id="CLU_015114_12_1_1"/>
<keyword evidence="4 6" id="KW-1133">Transmembrane helix</keyword>
<dbReference type="GO" id="GO:0005886">
    <property type="term" value="C:plasma membrane"/>
    <property type="evidence" value="ECO:0007669"/>
    <property type="project" value="TreeGrafter"/>
</dbReference>
<dbReference type="GO" id="GO:0071578">
    <property type="term" value="P:zinc ion import across plasma membrane"/>
    <property type="evidence" value="ECO:0007669"/>
    <property type="project" value="TreeGrafter"/>
</dbReference>
<dbReference type="InterPro" id="IPR003689">
    <property type="entry name" value="ZIP"/>
</dbReference>
<feature type="transmembrane region" description="Helical" evidence="6">
    <location>
        <begin position="369"/>
        <end position="391"/>
    </location>
</feature>
<dbReference type="OMA" id="NSTSECW"/>
<feature type="signal peptide" evidence="7">
    <location>
        <begin position="1"/>
        <end position="19"/>
    </location>
</feature>
<comment type="subcellular location">
    <subcellularLocation>
        <location evidence="1">Membrane</location>
        <topology evidence="1">Multi-pass membrane protein</topology>
    </subcellularLocation>
</comment>
<feature type="transmembrane region" description="Helical" evidence="6">
    <location>
        <begin position="593"/>
        <end position="612"/>
    </location>
</feature>
<dbReference type="STRING" id="126957.T1IZF6"/>
<protein>
    <recommendedName>
        <fullName evidence="10">EF-hand domain-containing protein</fullName>
    </recommendedName>
</protein>
<evidence type="ECO:0000256" key="1">
    <source>
        <dbReference type="ARBA" id="ARBA00004141"/>
    </source>
</evidence>
<proteinExistence type="inferred from homology"/>
<reference evidence="8" key="2">
    <citation type="submission" date="2015-02" db="UniProtKB">
        <authorList>
            <consortium name="EnsemblMetazoa"/>
        </authorList>
    </citation>
    <scope>IDENTIFICATION</scope>
</reference>
<keyword evidence="7" id="KW-0732">Signal</keyword>
<keyword evidence="5 6" id="KW-0472">Membrane</keyword>
<dbReference type="Proteomes" id="UP000014500">
    <property type="component" value="Unassembled WGS sequence"/>
</dbReference>
<evidence type="ECO:0000256" key="3">
    <source>
        <dbReference type="ARBA" id="ARBA00022692"/>
    </source>
</evidence>
<dbReference type="GO" id="GO:0030003">
    <property type="term" value="P:intracellular monoatomic cation homeostasis"/>
    <property type="evidence" value="ECO:0007669"/>
    <property type="project" value="TreeGrafter"/>
</dbReference>
<evidence type="ECO:0008006" key="10">
    <source>
        <dbReference type="Google" id="ProtNLM"/>
    </source>
</evidence>
<dbReference type="AlphaFoldDB" id="T1IZF6"/>
<evidence type="ECO:0000256" key="4">
    <source>
        <dbReference type="ARBA" id="ARBA00022989"/>
    </source>
</evidence>
<dbReference type="PhylomeDB" id="T1IZF6"/>
<evidence type="ECO:0000256" key="6">
    <source>
        <dbReference type="SAM" id="Phobius"/>
    </source>
</evidence>
<dbReference type="EnsemblMetazoa" id="SMAR006630-RA">
    <property type="protein sequence ID" value="SMAR006630-PA"/>
    <property type="gene ID" value="SMAR006630"/>
</dbReference>
<dbReference type="eggNOG" id="KOG2693">
    <property type="taxonomic scope" value="Eukaryota"/>
</dbReference>
<comment type="similarity">
    <text evidence="2">Belongs to the ZIP transporter (TC 2.A.5) family.</text>
</comment>
<dbReference type="InterPro" id="IPR050799">
    <property type="entry name" value="ZIP_Transporter"/>
</dbReference>
<feature type="transmembrane region" description="Helical" evidence="6">
    <location>
        <begin position="337"/>
        <end position="357"/>
    </location>
</feature>
<dbReference type="PANTHER" id="PTHR12191">
    <property type="entry name" value="SOLUTE CARRIER FAMILY 39"/>
    <property type="match status" value="1"/>
</dbReference>
<organism evidence="8 9">
    <name type="scientific">Strigamia maritima</name>
    <name type="common">European centipede</name>
    <name type="synonym">Geophilus maritimus</name>
    <dbReference type="NCBI Taxonomy" id="126957"/>
    <lineage>
        <taxon>Eukaryota</taxon>
        <taxon>Metazoa</taxon>
        <taxon>Ecdysozoa</taxon>
        <taxon>Arthropoda</taxon>
        <taxon>Myriapoda</taxon>
        <taxon>Chilopoda</taxon>
        <taxon>Pleurostigmophora</taxon>
        <taxon>Geophilomorpha</taxon>
        <taxon>Linotaeniidae</taxon>
        <taxon>Strigamia</taxon>
    </lineage>
</organism>
<dbReference type="PANTHER" id="PTHR12191:SF21">
    <property type="entry name" value="ZINC TRANSPORTER ZIP4"/>
    <property type="match status" value="1"/>
</dbReference>
<evidence type="ECO:0000256" key="2">
    <source>
        <dbReference type="ARBA" id="ARBA00006939"/>
    </source>
</evidence>
<dbReference type="Pfam" id="PF02535">
    <property type="entry name" value="Zip"/>
    <property type="match status" value="1"/>
</dbReference>
<keyword evidence="3 6" id="KW-0812">Transmembrane</keyword>
<evidence type="ECO:0000256" key="7">
    <source>
        <dbReference type="SAM" id="SignalP"/>
    </source>
</evidence>
<name>T1IZF6_STRMM</name>
<feature type="transmembrane region" description="Helical" evidence="6">
    <location>
        <begin position="427"/>
        <end position="444"/>
    </location>
</feature>
<feature type="transmembrane region" description="Helical" evidence="6">
    <location>
        <begin position="618"/>
        <end position="637"/>
    </location>
</feature>
<evidence type="ECO:0000313" key="9">
    <source>
        <dbReference type="Proteomes" id="UP000014500"/>
    </source>
</evidence>
<dbReference type="GO" id="GO:0140410">
    <property type="term" value="F:monoatomic cation:bicarbonate symporter activity"/>
    <property type="evidence" value="ECO:0007669"/>
    <property type="project" value="TreeGrafter"/>
</dbReference>
<reference evidence="9" key="1">
    <citation type="submission" date="2011-05" db="EMBL/GenBank/DDBJ databases">
        <authorList>
            <person name="Richards S.R."/>
            <person name="Qu J."/>
            <person name="Jiang H."/>
            <person name="Jhangiani S.N."/>
            <person name="Agravi P."/>
            <person name="Goodspeed R."/>
            <person name="Gross S."/>
            <person name="Mandapat C."/>
            <person name="Jackson L."/>
            <person name="Mathew T."/>
            <person name="Pu L."/>
            <person name="Thornton R."/>
            <person name="Saada N."/>
            <person name="Wilczek-Boney K.B."/>
            <person name="Lee S."/>
            <person name="Kovar C."/>
            <person name="Wu Y."/>
            <person name="Scherer S.E."/>
            <person name="Worley K.C."/>
            <person name="Muzny D.M."/>
            <person name="Gibbs R."/>
        </authorList>
    </citation>
    <scope>NUCLEOTIDE SEQUENCE</scope>
    <source>
        <strain evidence="9">Brora</strain>
    </source>
</reference>
<feature type="chain" id="PRO_5004579717" description="EF-hand domain-containing protein" evidence="7">
    <location>
        <begin position="20"/>
        <end position="640"/>
    </location>
</feature>
<accession>T1IZF6</accession>
<dbReference type="EMBL" id="JH431714">
    <property type="status" value="NOT_ANNOTATED_CDS"/>
    <property type="molecule type" value="Genomic_DNA"/>
</dbReference>
<dbReference type="GO" id="GO:0005385">
    <property type="term" value="F:zinc ion transmembrane transporter activity"/>
    <property type="evidence" value="ECO:0007669"/>
    <property type="project" value="TreeGrafter"/>
</dbReference>
<sequence length="640" mass="72084">MMFIIPVLYTLVLTQGYHGYHLNTTRDETISTQLWLNYGKQFGISQLNGEIFTQSIFKNFKCFNCSHCPDLEWTNLVEKMKSVVLNRDNLIETSNMILFNVLLYGKECNISESRNWLPCDTALCVDSFLATELLFYDRPLYHDEDVVEKGLKRLKEIGYTPSNHDQCFTRNDLFKDFGEPEANRLIRSDVKFLVTALTLRLSKGDCIAERTELDFVTEVFEKYATDSNAIKVQVTIMTMITITITLSTIPNEDEPQENNRTITLRRKRSSSEKQVKNSTSECWSAGDLLREFDSDNSRGLNRDEFLHLCPALIQQKVRGKCGEETREIKQQLNMAEVYGYGTVTVFIISLCSLLGVVLMPIKHSHLYKYLMLCLIALAFGTLTGDALMHLIPEAIGLHVHDHVHDHDHEHGHDHAHSHDDGIHVPPYFWKFVAILGAIYGLFVVESLSHMAMDDIDEKDDGVARHTHSHIPNVDLVRIATKKDDDKTISTETLSTRMGSVATLNGDTERNVQSSETQTFKPRNKCWGLTTLALVIIIGDGIHNIADGLTIGAAFSSSIKGGISSALAIFFHELPHEFGDFVILISTGLSYKKALVWNFLSSLTAFIGLYVGIELGENTVARQWILAIAAGMFLYIALGNM</sequence>
<keyword evidence="9" id="KW-1185">Reference proteome</keyword>
<evidence type="ECO:0000313" key="8">
    <source>
        <dbReference type="EnsemblMetazoa" id="SMAR006630-PA"/>
    </source>
</evidence>
<evidence type="ECO:0000256" key="5">
    <source>
        <dbReference type="ARBA" id="ARBA00023136"/>
    </source>
</evidence>